<dbReference type="Pfam" id="PF13622">
    <property type="entry name" value="4HBT_3"/>
    <property type="match status" value="1"/>
</dbReference>
<accession>A0A2S5THU8</accession>
<gene>
    <name evidence="3" type="ORF">C3942_07145</name>
</gene>
<dbReference type="InterPro" id="IPR042171">
    <property type="entry name" value="Acyl-CoA_hotdog"/>
</dbReference>
<dbReference type="RefSeq" id="WP_104229690.1">
    <property type="nucleotide sequence ID" value="NZ_PSNW01000003.1"/>
</dbReference>
<reference evidence="3 4" key="1">
    <citation type="submission" date="2018-02" db="EMBL/GenBank/DDBJ databases">
        <title>Genome sequencing of Solimonas sp. HR-BB.</title>
        <authorList>
            <person name="Lee Y."/>
            <person name="Jeon C.O."/>
        </authorList>
    </citation>
    <scope>NUCLEOTIDE SEQUENCE [LARGE SCALE GENOMIC DNA]</scope>
    <source>
        <strain evidence="3 4">HR-BB</strain>
    </source>
</reference>
<dbReference type="InterPro" id="IPR049449">
    <property type="entry name" value="TesB_ACOT8-like_N"/>
</dbReference>
<proteinExistence type="predicted"/>
<evidence type="ECO:0000313" key="3">
    <source>
        <dbReference type="EMBL" id="PPE74532.1"/>
    </source>
</evidence>
<comment type="caution">
    <text evidence="3">The sequence shown here is derived from an EMBL/GenBank/DDBJ whole genome shotgun (WGS) entry which is preliminary data.</text>
</comment>
<sequence length="277" mass="29978">MNQDTAAALHPFDQATRLTEQGGRLAGQTSPAYANMVGPFGGVIAATLLRAVVQHPDRLGEPVALTANFAAPIADGGFEVLARAARTSRTTQHWTVELTQGGQVAATATAITAVRRQTWEATDRAFPQAPAMEGLRSLKKLPGLPKWVGCYDLRLVRGGIPPLPQHEPPQADSSETLLWVRDEPPRPLDFVSLASICDVFFPRSFIRRQRMAMAGTVSMTVYFHAGAAALAAQGERGLLAHARGQRFHGGFFDQSAEIWSPEGLLLATSHQVVYFKE</sequence>
<name>A0A2S5THU8_9GAMM</name>
<dbReference type="PANTHER" id="PTHR38110">
    <property type="entry name" value="CHROMOSOME 23, WHOLE GENOME SHOTGUN SEQUENCE"/>
    <property type="match status" value="1"/>
</dbReference>
<dbReference type="InterPro" id="IPR049450">
    <property type="entry name" value="ACOT8-like_C"/>
</dbReference>
<keyword evidence="4" id="KW-1185">Reference proteome</keyword>
<dbReference type="EMBL" id="PSNW01000003">
    <property type="protein sequence ID" value="PPE74532.1"/>
    <property type="molecule type" value="Genomic_DNA"/>
</dbReference>
<dbReference type="OrthoDB" id="4370297at2"/>
<dbReference type="PANTHER" id="PTHR38110:SF1">
    <property type="entry name" value="THIOESTERASE DOMAIN-CONTAINING PROTEIN"/>
    <property type="match status" value="1"/>
</dbReference>
<evidence type="ECO:0000259" key="2">
    <source>
        <dbReference type="Pfam" id="PF20789"/>
    </source>
</evidence>
<evidence type="ECO:0000259" key="1">
    <source>
        <dbReference type="Pfam" id="PF13622"/>
    </source>
</evidence>
<dbReference type="AlphaFoldDB" id="A0A2S5THU8"/>
<protein>
    <submittedName>
        <fullName evidence="3">Acyl-CoA thioesterase</fullName>
    </submittedName>
</protein>
<organism evidence="3 4">
    <name type="scientific">Solimonas fluminis</name>
    <dbReference type="NCBI Taxonomy" id="2086571"/>
    <lineage>
        <taxon>Bacteria</taxon>
        <taxon>Pseudomonadati</taxon>
        <taxon>Pseudomonadota</taxon>
        <taxon>Gammaproteobacteria</taxon>
        <taxon>Nevskiales</taxon>
        <taxon>Nevskiaceae</taxon>
        <taxon>Solimonas</taxon>
    </lineage>
</organism>
<evidence type="ECO:0000313" key="4">
    <source>
        <dbReference type="Proteomes" id="UP000238220"/>
    </source>
</evidence>
<dbReference type="Gene3D" id="2.40.160.210">
    <property type="entry name" value="Acyl-CoA thioesterase, double hotdog domain"/>
    <property type="match status" value="1"/>
</dbReference>
<dbReference type="Proteomes" id="UP000238220">
    <property type="component" value="Unassembled WGS sequence"/>
</dbReference>
<dbReference type="Pfam" id="PF20789">
    <property type="entry name" value="4HBT_3C"/>
    <property type="match status" value="1"/>
</dbReference>
<dbReference type="SUPFAM" id="SSF54637">
    <property type="entry name" value="Thioesterase/thiol ester dehydrase-isomerase"/>
    <property type="match status" value="2"/>
</dbReference>
<dbReference type="InterPro" id="IPR052389">
    <property type="entry name" value="Sec_Metab_Biosynth-Assoc"/>
</dbReference>
<dbReference type="InterPro" id="IPR029069">
    <property type="entry name" value="HotDog_dom_sf"/>
</dbReference>
<feature type="domain" description="Acyl-CoA thioesterase-like C-terminal" evidence="2">
    <location>
        <begin position="137"/>
        <end position="274"/>
    </location>
</feature>
<feature type="domain" description="Acyl-CoA thioesterase-like N-terminal HotDog" evidence="1">
    <location>
        <begin position="32"/>
        <end position="111"/>
    </location>
</feature>